<reference evidence="2 3" key="1">
    <citation type="submission" date="2019-06" db="EMBL/GenBank/DDBJ databases">
        <title>Sequencing the genomes of 1000 actinobacteria strains.</title>
        <authorList>
            <person name="Klenk H.-P."/>
        </authorList>
    </citation>
    <scope>NUCLEOTIDE SEQUENCE [LARGE SCALE GENOMIC DNA]</scope>
    <source>
        <strain evidence="2 3">DSM 26477</strain>
    </source>
</reference>
<gene>
    <name evidence="2" type="ORF">FB562_1417</name>
</gene>
<dbReference type="AlphaFoldDB" id="A0A542YJQ1"/>
<evidence type="ECO:0000313" key="3">
    <source>
        <dbReference type="Proteomes" id="UP000317998"/>
    </source>
</evidence>
<comment type="caution">
    <text evidence="2">The sequence shown here is derived from an EMBL/GenBank/DDBJ whole genome shotgun (WGS) entry which is preliminary data.</text>
</comment>
<evidence type="ECO:0000256" key="1">
    <source>
        <dbReference type="SAM" id="MobiDB-lite"/>
    </source>
</evidence>
<dbReference type="EMBL" id="VFOM01000001">
    <property type="protein sequence ID" value="TQL48326.1"/>
    <property type="molecule type" value="Genomic_DNA"/>
</dbReference>
<name>A0A542YJQ1_9MICO</name>
<accession>A0A542YJQ1</accession>
<protein>
    <submittedName>
        <fullName evidence="2">Uncharacterized protein</fullName>
    </submittedName>
</protein>
<evidence type="ECO:0000313" key="2">
    <source>
        <dbReference type="EMBL" id="TQL48326.1"/>
    </source>
</evidence>
<dbReference type="Proteomes" id="UP000317998">
    <property type="component" value="Unassembled WGS sequence"/>
</dbReference>
<keyword evidence="3" id="KW-1185">Reference proteome</keyword>
<feature type="region of interest" description="Disordered" evidence="1">
    <location>
        <begin position="1"/>
        <end position="36"/>
    </location>
</feature>
<organism evidence="2 3">
    <name type="scientific">Homoserinimonas aerilata</name>
    <dbReference type="NCBI Taxonomy" id="1162970"/>
    <lineage>
        <taxon>Bacteria</taxon>
        <taxon>Bacillati</taxon>
        <taxon>Actinomycetota</taxon>
        <taxon>Actinomycetes</taxon>
        <taxon>Micrococcales</taxon>
        <taxon>Microbacteriaceae</taxon>
        <taxon>Homoserinimonas</taxon>
    </lineage>
</organism>
<sequence>MVGMSEQDAGGRAAEDLPAEEQDRAANDSSDDGLLSRLRVIEDQPLERRAEAFSQLHDELQSQLEAADPSSQRG</sequence>
<proteinExistence type="predicted"/>